<dbReference type="EMBL" id="CP036263">
    <property type="protein sequence ID" value="QDS98106.1"/>
    <property type="molecule type" value="Genomic_DNA"/>
</dbReference>
<proteinExistence type="predicted"/>
<evidence type="ECO:0000256" key="1">
    <source>
        <dbReference type="SAM" id="MobiDB-lite"/>
    </source>
</evidence>
<feature type="region of interest" description="Disordered" evidence="1">
    <location>
        <begin position="138"/>
        <end position="185"/>
    </location>
</feature>
<dbReference type="Proteomes" id="UP000319852">
    <property type="component" value="Chromosome"/>
</dbReference>
<feature type="compositionally biased region" description="Low complexity" evidence="1">
    <location>
        <begin position="155"/>
        <end position="170"/>
    </location>
</feature>
<keyword evidence="3" id="KW-1185">Reference proteome</keyword>
<accession>A0A517MT96</accession>
<sequence>MRNVPILLLLAVVTVGNTGCTSCFGKVRSLFRRGAPCGTTTVAPAALGAPLVMQAPTAVAPPVMQAPMAYQAAPMQCMPCQETCPPCGDTCGDCGNCGCGTQGWVSGSSGYFGGYVGEGGAGCSDCNGGVIYDGSSYPMEGQTIEGERVNDGGYSSSMSQPTPSSSGGSTRDNDPGPSRPGYGDR</sequence>
<reference evidence="2 3" key="1">
    <citation type="submission" date="2019-02" db="EMBL/GenBank/DDBJ databases">
        <title>Deep-cultivation of Planctomycetes and their phenomic and genomic characterization uncovers novel biology.</title>
        <authorList>
            <person name="Wiegand S."/>
            <person name="Jogler M."/>
            <person name="Boedeker C."/>
            <person name="Pinto D."/>
            <person name="Vollmers J."/>
            <person name="Rivas-Marin E."/>
            <person name="Kohn T."/>
            <person name="Peeters S.H."/>
            <person name="Heuer A."/>
            <person name="Rast P."/>
            <person name="Oberbeckmann S."/>
            <person name="Bunk B."/>
            <person name="Jeske O."/>
            <person name="Meyerdierks A."/>
            <person name="Storesund J.E."/>
            <person name="Kallscheuer N."/>
            <person name="Luecker S."/>
            <person name="Lage O.M."/>
            <person name="Pohl T."/>
            <person name="Merkel B.J."/>
            <person name="Hornburger P."/>
            <person name="Mueller R.-W."/>
            <person name="Bruemmer F."/>
            <person name="Labrenz M."/>
            <person name="Spormann A.M."/>
            <person name="Op den Camp H."/>
            <person name="Overmann J."/>
            <person name="Amann R."/>
            <person name="Jetten M.S.M."/>
            <person name="Mascher T."/>
            <person name="Medema M.H."/>
            <person name="Devos D.P."/>
            <person name="Kaster A.-K."/>
            <person name="Ovreas L."/>
            <person name="Rohde M."/>
            <person name="Galperin M.Y."/>
            <person name="Jogler C."/>
        </authorList>
    </citation>
    <scope>NUCLEOTIDE SEQUENCE [LARGE SCALE GENOMIC DNA]</scope>
    <source>
        <strain evidence="2 3">HG15A2</strain>
    </source>
</reference>
<dbReference type="RefSeq" id="WP_145059030.1">
    <property type="nucleotide sequence ID" value="NZ_CP036263.1"/>
</dbReference>
<dbReference type="KEGG" id="amob:HG15A2_13780"/>
<organism evidence="2 3">
    <name type="scientific">Adhaeretor mobilis</name>
    <dbReference type="NCBI Taxonomy" id="1930276"/>
    <lineage>
        <taxon>Bacteria</taxon>
        <taxon>Pseudomonadati</taxon>
        <taxon>Planctomycetota</taxon>
        <taxon>Planctomycetia</taxon>
        <taxon>Pirellulales</taxon>
        <taxon>Lacipirellulaceae</taxon>
        <taxon>Adhaeretor</taxon>
    </lineage>
</organism>
<evidence type="ECO:0000313" key="3">
    <source>
        <dbReference type="Proteomes" id="UP000319852"/>
    </source>
</evidence>
<dbReference type="AlphaFoldDB" id="A0A517MT96"/>
<gene>
    <name evidence="2" type="ORF">HG15A2_13780</name>
</gene>
<name>A0A517MT96_9BACT</name>
<evidence type="ECO:0000313" key="2">
    <source>
        <dbReference type="EMBL" id="QDS98106.1"/>
    </source>
</evidence>
<protein>
    <submittedName>
        <fullName evidence="2">Uncharacterized protein</fullName>
    </submittedName>
</protein>